<protein>
    <submittedName>
        <fullName evidence="1">Uncharacterized protein</fullName>
    </submittedName>
</protein>
<gene>
    <name evidence="1" type="ORF">GCM10007388_48520</name>
</gene>
<organism evidence="1 2">
    <name type="scientific">Pseudoduganella plicata</name>
    <dbReference type="NCBI Taxonomy" id="321984"/>
    <lineage>
        <taxon>Bacteria</taxon>
        <taxon>Pseudomonadati</taxon>
        <taxon>Pseudomonadota</taxon>
        <taxon>Betaproteobacteria</taxon>
        <taxon>Burkholderiales</taxon>
        <taxon>Oxalobacteraceae</taxon>
        <taxon>Telluria group</taxon>
        <taxon>Pseudoduganella</taxon>
    </lineage>
</organism>
<sequence>MRGDATAGVDVFDQAALGIEAVTLYPAEPVGDDRLLRQILERPHLAEVRPVAQHLAIGTFDVVFIARNETVGLAVFHHDVVAVGKLTHNVTNAVAHAAQVADGVVFVAHQRFGSAFRQQRHAQQTNAAVHVAEFQRQTVAGTVLDADRQLPGVVVDADMVVVAIAPANQARRVAAVQHGKLRAQAVVVDQLERGVARALQRDLLGRRIDGFANARQRERDGALERILDDDFVRADPQRVADGQGPALAQPARLPQGRAVGTLPDKRQRRRQREVQVELAHEDLAARVRIDGVAHQLAGRWAPGFALRGRTGRFRRFVGCRPGGGLGGAAFDGALRAGRLRLQVRVTAQRAFVLSHPFAEPRAQLAFRQILDQRFRLAARQVQHQRRQHRLDEQEFAVRE</sequence>
<evidence type="ECO:0000313" key="2">
    <source>
        <dbReference type="Proteomes" id="UP000619512"/>
    </source>
</evidence>
<proteinExistence type="predicted"/>
<comment type="caution">
    <text evidence="1">The sequence shown here is derived from an EMBL/GenBank/DDBJ whole genome shotgun (WGS) entry which is preliminary data.</text>
</comment>
<name>A0AA87Y7B8_9BURK</name>
<evidence type="ECO:0000313" key="1">
    <source>
        <dbReference type="EMBL" id="GGZ09359.1"/>
    </source>
</evidence>
<dbReference type="EMBL" id="BMWW01000013">
    <property type="protein sequence ID" value="GGZ09359.1"/>
    <property type="molecule type" value="Genomic_DNA"/>
</dbReference>
<dbReference type="AlphaFoldDB" id="A0AA87Y7B8"/>
<reference evidence="1" key="2">
    <citation type="submission" date="2022-12" db="EMBL/GenBank/DDBJ databases">
        <authorList>
            <person name="Sun Q."/>
            <person name="Kim S."/>
        </authorList>
    </citation>
    <scope>NUCLEOTIDE SEQUENCE</scope>
    <source>
        <strain evidence="1">KCTC 12344</strain>
    </source>
</reference>
<accession>A0AA87Y7B8</accession>
<dbReference type="Proteomes" id="UP000619512">
    <property type="component" value="Unassembled WGS sequence"/>
</dbReference>
<reference evidence="1" key="1">
    <citation type="journal article" date="2014" name="Int. J. Syst. Evol. Microbiol.">
        <title>Complete genome sequence of Corynebacterium casei LMG S-19264T (=DSM 44701T), isolated from a smear-ripened cheese.</title>
        <authorList>
            <consortium name="US DOE Joint Genome Institute (JGI-PGF)"/>
            <person name="Walter F."/>
            <person name="Albersmeier A."/>
            <person name="Kalinowski J."/>
            <person name="Ruckert C."/>
        </authorList>
    </citation>
    <scope>NUCLEOTIDE SEQUENCE</scope>
    <source>
        <strain evidence="1">KCTC 12344</strain>
    </source>
</reference>